<feature type="active site" description="Proton donor" evidence="4">
    <location>
        <position position="57"/>
    </location>
</feature>
<organism evidence="8">
    <name type="scientific">Sipha flava</name>
    <name type="common">yellow sugarcane aphid</name>
    <dbReference type="NCBI Taxonomy" id="143950"/>
    <lineage>
        <taxon>Eukaryota</taxon>
        <taxon>Metazoa</taxon>
        <taxon>Ecdysozoa</taxon>
        <taxon>Arthropoda</taxon>
        <taxon>Hexapoda</taxon>
        <taxon>Insecta</taxon>
        <taxon>Pterygota</taxon>
        <taxon>Neoptera</taxon>
        <taxon>Paraneoptera</taxon>
        <taxon>Hemiptera</taxon>
        <taxon>Sternorrhyncha</taxon>
        <taxon>Aphidomorpha</taxon>
        <taxon>Aphidoidea</taxon>
        <taxon>Aphididae</taxon>
        <taxon>Sipha</taxon>
    </lineage>
</organism>
<dbReference type="AlphaFoldDB" id="A0A2S2QSW5"/>
<keyword evidence="9" id="KW-1185">Reference proteome</keyword>
<evidence type="ECO:0000313" key="10">
    <source>
        <dbReference type="RefSeq" id="XP_025407845.1"/>
    </source>
</evidence>
<feature type="site" description="Lowers pKa of active site Tyr" evidence="6">
    <location>
        <position position="86"/>
    </location>
</feature>
<proteinExistence type="inferred from homology"/>
<dbReference type="Pfam" id="PF00248">
    <property type="entry name" value="Aldo_ket_red"/>
    <property type="match status" value="1"/>
</dbReference>
<evidence type="ECO:0000313" key="8">
    <source>
        <dbReference type="EMBL" id="MBY80808.1"/>
    </source>
</evidence>
<gene>
    <name evidence="8" type="primary">AKR4C8</name>
    <name evidence="10" type="synonym">LOC112681755</name>
    <name evidence="8" type="ORF">g.43841</name>
</gene>
<dbReference type="Gene3D" id="3.20.20.100">
    <property type="entry name" value="NADP-dependent oxidoreductase domain"/>
    <property type="match status" value="1"/>
</dbReference>
<protein>
    <submittedName>
        <fullName evidence="8">Aldo-keto reductase family 4 member C8</fullName>
    </submittedName>
    <submittedName>
        <fullName evidence="10">Uncharacterized protein LOC112681755</fullName>
    </submittedName>
</protein>
<dbReference type="InterPro" id="IPR036812">
    <property type="entry name" value="NAD(P)_OxRdtase_dom_sf"/>
</dbReference>
<dbReference type="PANTHER" id="PTHR43827">
    <property type="entry name" value="2,5-DIKETO-D-GLUCONIC ACID REDUCTASE"/>
    <property type="match status" value="1"/>
</dbReference>
<dbReference type="PANTHER" id="PTHR43827:SF3">
    <property type="entry name" value="NADP-DEPENDENT OXIDOREDUCTASE DOMAIN-CONTAINING PROTEIN"/>
    <property type="match status" value="1"/>
</dbReference>
<reference evidence="10" key="2">
    <citation type="submission" date="2025-04" db="UniProtKB">
        <authorList>
            <consortium name="RefSeq"/>
        </authorList>
    </citation>
    <scope>IDENTIFICATION</scope>
    <source>
        <tissue evidence="10">Whole body</tissue>
    </source>
</reference>
<sequence length="301" mass="33986">MPSVVKSFLPLNTRGGNSQMPVVGFGTYTISDRKIILNVLDVALGAGYRLIDTAAVYNNEEYIREALKVLLPKYHLKREDLFITSKLAPRDHGDEKTVTAAVQRSLDNLGTSYLDLYLIHWPGAGRIDAKSPENSKFRNLTWKALMKLHDNGNGPLKNIGVSNYTVKHLKEILDDPTNIIPAVNQVEFHPYFQQSSDFHRLCKNSKIVLQAYSSMGGSAGKKSLLNDQIINRIAQKHSISSAQVLLRWAIQRNYAIIPKSITAERIKINFDLDTELTEEDMNDINNIKHKEKFAWEPEVIA</sequence>
<evidence type="ECO:0000313" key="9">
    <source>
        <dbReference type="Proteomes" id="UP000694846"/>
    </source>
</evidence>
<dbReference type="PIRSF" id="PIRSF000097">
    <property type="entry name" value="AKR"/>
    <property type="match status" value="1"/>
</dbReference>
<evidence type="ECO:0000256" key="4">
    <source>
        <dbReference type="PIRSR" id="PIRSR000097-1"/>
    </source>
</evidence>
<feature type="domain" description="NADP-dependent oxidoreductase" evidence="7">
    <location>
        <begin position="24"/>
        <end position="287"/>
    </location>
</feature>
<comment type="similarity">
    <text evidence="1">Belongs to the aldo/keto reductase family.</text>
</comment>
<dbReference type="SUPFAM" id="SSF51430">
    <property type="entry name" value="NAD(P)-linked oxidoreductase"/>
    <property type="match status" value="1"/>
</dbReference>
<keyword evidence="3" id="KW-0560">Oxidoreductase</keyword>
<evidence type="ECO:0000256" key="1">
    <source>
        <dbReference type="ARBA" id="ARBA00007905"/>
    </source>
</evidence>
<dbReference type="Proteomes" id="UP000694846">
    <property type="component" value="Unplaced"/>
</dbReference>
<evidence type="ECO:0000256" key="2">
    <source>
        <dbReference type="ARBA" id="ARBA00022857"/>
    </source>
</evidence>
<name>A0A2S2QSW5_9HEMI</name>
<dbReference type="OrthoDB" id="416253at2759"/>
<reference evidence="8" key="1">
    <citation type="submission" date="2018-04" db="EMBL/GenBank/DDBJ databases">
        <title>Transcriptome assembly of Sipha flava.</title>
        <authorList>
            <person name="Scully E.D."/>
            <person name="Geib S.M."/>
            <person name="Palmer N.A."/>
            <person name="Koch K."/>
            <person name="Bradshaw J."/>
            <person name="Heng-Moss T."/>
            <person name="Sarath G."/>
        </authorList>
    </citation>
    <scope>NUCLEOTIDE SEQUENCE</scope>
</reference>
<dbReference type="CDD" id="cd19136">
    <property type="entry name" value="AKR_DrGR-like"/>
    <property type="match status" value="1"/>
</dbReference>
<evidence type="ECO:0000256" key="6">
    <source>
        <dbReference type="PIRSR" id="PIRSR000097-3"/>
    </source>
</evidence>
<dbReference type="EMBL" id="GGMS01011605">
    <property type="protein sequence ID" value="MBY80808.1"/>
    <property type="molecule type" value="Transcribed_RNA"/>
</dbReference>
<dbReference type="PRINTS" id="PR00069">
    <property type="entry name" value="ALDKETRDTASE"/>
</dbReference>
<dbReference type="InterPro" id="IPR023210">
    <property type="entry name" value="NADP_OxRdtase_dom"/>
</dbReference>
<dbReference type="RefSeq" id="XP_025407845.1">
    <property type="nucleotide sequence ID" value="XM_025552060.1"/>
</dbReference>
<evidence type="ECO:0000256" key="3">
    <source>
        <dbReference type="ARBA" id="ARBA00023002"/>
    </source>
</evidence>
<keyword evidence="2" id="KW-0521">NADP</keyword>
<feature type="binding site" evidence="5">
    <location>
        <position position="120"/>
    </location>
    <ligand>
        <name>substrate</name>
    </ligand>
</feature>
<evidence type="ECO:0000256" key="5">
    <source>
        <dbReference type="PIRSR" id="PIRSR000097-2"/>
    </source>
</evidence>
<dbReference type="InterPro" id="IPR020471">
    <property type="entry name" value="AKR"/>
</dbReference>
<evidence type="ECO:0000259" key="7">
    <source>
        <dbReference type="Pfam" id="PF00248"/>
    </source>
</evidence>
<dbReference type="FunFam" id="3.20.20.100:FF:000002">
    <property type="entry name" value="2,5-diketo-D-gluconic acid reductase A"/>
    <property type="match status" value="1"/>
</dbReference>
<accession>A0A2S2QSW5</accession>
<dbReference type="GO" id="GO:0016616">
    <property type="term" value="F:oxidoreductase activity, acting on the CH-OH group of donors, NAD or NADP as acceptor"/>
    <property type="evidence" value="ECO:0007669"/>
    <property type="project" value="UniProtKB-ARBA"/>
</dbReference>